<evidence type="ECO:0000313" key="3">
    <source>
        <dbReference type="EMBL" id="KAK8937614.1"/>
    </source>
</evidence>
<feature type="domain" description="PTC1-like winged helix-turn-helix" evidence="2">
    <location>
        <begin position="235"/>
        <end position="316"/>
    </location>
</feature>
<dbReference type="InterPro" id="IPR044221">
    <property type="entry name" value="DYAD/AMEIOTIC1"/>
</dbReference>
<gene>
    <name evidence="3" type="primary">DYAD</name>
    <name evidence="3" type="ORF">KSP40_PGU014034</name>
</gene>
<dbReference type="Proteomes" id="UP001412067">
    <property type="component" value="Unassembled WGS sequence"/>
</dbReference>
<name>A0ABR2LC66_9ASPA</name>
<dbReference type="Pfam" id="PF25874">
    <property type="entry name" value="WHD_plant_repro"/>
    <property type="match status" value="1"/>
</dbReference>
<proteinExistence type="predicted"/>
<dbReference type="InterPro" id="IPR059080">
    <property type="entry name" value="WHD_PTC1"/>
</dbReference>
<evidence type="ECO:0000256" key="1">
    <source>
        <dbReference type="SAM" id="MobiDB-lite"/>
    </source>
</evidence>
<organism evidence="3 4">
    <name type="scientific">Platanthera guangdongensis</name>
    <dbReference type="NCBI Taxonomy" id="2320717"/>
    <lineage>
        <taxon>Eukaryota</taxon>
        <taxon>Viridiplantae</taxon>
        <taxon>Streptophyta</taxon>
        <taxon>Embryophyta</taxon>
        <taxon>Tracheophyta</taxon>
        <taxon>Spermatophyta</taxon>
        <taxon>Magnoliopsida</taxon>
        <taxon>Liliopsida</taxon>
        <taxon>Asparagales</taxon>
        <taxon>Orchidaceae</taxon>
        <taxon>Orchidoideae</taxon>
        <taxon>Orchideae</taxon>
        <taxon>Orchidinae</taxon>
        <taxon>Platanthera</taxon>
    </lineage>
</organism>
<dbReference type="PANTHER" id="PTHR46740:SF2">
    <property type="entry name" value="PROTEIN DYAD"/>
    <property type="match status" value="1"/>
</dbReference>
<keyword evidence="4" id="KW-1185">Reference proteome</keyword>
<dbReference type="EMBL" id="JBBWWR010000021">
    <property type="protein sequence ID" value="KAK8937614.1"/>
    <property type="molecule type" value="Genomic_DNA"/>
</dbReference>
<sequence length="582" mass="65748">MFADLIFFDFWCLDCYVPGGFYEIDHEKLPPKSPIQLKAVRIVMVTDTTSLDVTVSFPSTLALRRYFAAARNDDGSLPELDERFVMSSNQAGRILRWRIPPAHLDAGKLLKSFWILTPASSVSEKAEDDDDDKSPVRSTRYSCLQSLKRAEVFGWGIRKKVKYIGQCCASAEEEDGENNGGRRKRRREVVSINDDTKKEMKKKNKINVEGREMKKPKATGKETEGRSAGRGSKDRWSTERYETAEKRLLEIMRTKKAELRTPVLRQTLRDEARKHIGDTGLLDHLLKHMAGKIVLEGTHRFRRRHNSEGAMEYWLEPAELLEIRRKAGVDDPFWVPPPEWKLGDSIFQGSCGQECKLAIAELKQQLAAQSSRVHEQQIWLKKLEKEARENKEESQKAISSCQEKCQILLEWKLKQEEELSALRLLKEKMRSDHIEPSKGCVSTTTNIRKEITGDSASFKKVTPRSGFRICKPQGTFLWPSNGVSAMSELEQKQHLFLFPGGGPPSASSSTASTAKLLLLPAPRSASLSLNTSTEIMAVPDLLKPQGSACCQNLCSPEYVGPMPCVSAVPSTKSFYIFIYIFL</sequence>
<feature type="region of interest" description="Disordered" evidence="1">
    <location>
        <begin position="171"/>
        <end position="190"/>
    </location>
</feature>
<dbReference type="PANTHER" id="PTHR46740">
    <property type="entry name" value="PROTEIN DYAD"/>
    <property type="match status" value="1"/>
</dbReference>
<comment type="caution">
    <text evidence="3">The sequence shown here is derived from an EMBL/GenBank/DDBJ whole genome shotgun (WGS) entry which is preliminary data.</text>
</comment>
<feature type="region of interest" description="Disordered" evidence="1">
    <location>
        <begin position="209"/>
        <end position="237"/>
    </location>
</feature>
<evidence type="ECO:0000259" key="2">
    <source>
        <dbReference type="Pfam" id="PF25874"/>
    </source>
</evidence>
<reference evidence="3 4" key="1">
    <citation type="journal article" date="2022" name="Nat. Plants">
        <title>Genomes of leafy and leafless Platanthera orchids illuminate the evolution of mycoheterotrophy.</title>
        <authorList>
            <person name="Li M.H."/>
            <person name="Liu K.W."/>
            <person name="Li Z."/>
            <person name="Lu H.C."/>
            <person name="Ye Q.L."/>
            <person name="Zhang D."/>
            <person name="Wang J.Y."/>
            <person name="Li Y.F."/>
            <person name="Zhong Z.M."/>
            <person name="Liu X."/>
            <person name="Yu X."/>
            <person name="Liu D.K."/>
            <person name="Tu X.D."/>
            <person name="Liu B."/>
            <person name="Hao Y."/>
            <person name="Liao X.Y."/>
            <person name="Jiang Y.T."/>
            <person name="Sun W.H."/>
            <person name="Chen J."/>
            <person name="Chen Y.Q."/>
            <person name="Ai Y."/>
            <person name="Zhai J.W."/>
            <person name="Wu S.S."/>
            <person name="Zhou Z."/>
            <person name="Hsiao Y.Y."/>
            <person name="Wu W.L."/>
            <person name="Chen Y.Y."/>
            <person name="Lin Y.F."/>
            <person name="Hsu J.L."/>
            <person name="Li C.Y."/>
            <person name="Wang Z.W."/>
            <person name="Zhao X."/>
            <person name="Zhong W.Y."/>
            <person name="Ma X.K."/>
            <person name="Ma L."/>
            <person name="Huang J."/>
            <person name="Chen G.Z."/>
            <person name="Huang M.Z."/>
            <person name="Huang L."/>
            <person name="Peng D.H."/>
            <person name="Luo Y.B."/>
            <person name="Zou S.Q."/>
            <person name="Chen S.P."/>
            <person name="Lan S."/>
            <person name="Tsai W.C."/>
            <person name="Van de Peer Y."/>
            <person name="Liu Z.J."/>
        </authorList>
    </citation>
    <scope>NUCLEOTIDE SEQUENCE [LARGE SCALE GENOMIC DNA]</scope>
    <source>
        <strain evidence="3">Lor288</strain>
    </source>
</reference>
<evidence type="ECO:0000313" key="4">
    <source>
        <dbReference type="Proteomes" id="UP001412067"/>
    </source>
</evidence>
<accession>A0ABR2LC66</accession>
<protein>
    <submittedName>
        <fullName evidence="3">Protein DYAD</fullName>
    </submittedName>
</protein>